<sequence length="59" mass="6487">MAEATGDVVGRIPRNSAVFARLPMPPSRLCPLSGHRSPLIRRPCWQLTMVSTAEAIQRS</sequence>
<gene>
    <name evidence="1" type="ORF">HMPREF1549_00772</name>
</gene>
<dbReference type="EMBL" id="AWSD01000074">
    <property type="protein sequence ID" value="ERH21217.1"/>
    <property type="molecule type" value="Genomic_DNA"/>
</dbReference>
<dbReference type="AlphaFoldDB" id="U1RRY6"/>
<organism evidence="1 2">
    <name type="scientific">Actinomyces johnsonii F0510</name>
    <dbReference type="NCBI Taxonomy" id="1227262"/>
    <lineage>
        <taxon>Bacteria</taxon>
        <taxon>Bacillati</taxon>
        <taxon>Actinomycetota</taxon>
        <taxon>Actinomycetes</taxon>
        <taxon>Actinomycetales</taxon>
        <taxon>Actinomycetaceae</taxon>
        <taxon>Actinomyces</taxon>
    </lineage>
</organism>
<dbReference type="HOGENOM" id="CLU_2949827_0_0_11"/>
<proteinExistence type="predicted"/>
<name>U1RRY6_9ACTO</name>
<evidence type="ECO:0000313" key="1">
    <source>
        <dbReference type="EMBL" id="ERH21217.1"/>
    </source>
</evidence>
<reference evidence="1 2" key="1">
    <citation type="submission" date="2013-06" db="EMBL/GenBank/DDBJ databases">
        <authorList>
            <person name="Weinstock G."/>
            <person name="Sodergren E."/>
            <person name="Lobos E.A."/>
            <person name="Fulton L."/>
            <person name="Fulton R."/>
            <person name="Courtney L."/>
            <person name="Fronick C."/>
            <person name="O'Laughlin M."/>
            <person name="Godfrey J."/>
            <person name="Wilson R.M."/>
            <person name="Miner T."/>
            <person name="Farmer C."/>
            <person name="Delehaunty K."/>
            <person name="Cordes M."/>
            <person name="Minx P."/>
            <person name="Tomlinson C."/>
            <person name="Chen J."/>
            <person name="Wollam A."/>
            <person name="Pepin K.H."/>
            <person name="Bhonagiri V."/>
            <person name="Zhang X."/>
            <person name="Warren W."/>
            <person name="Mitreva M."/>
            <person name="Mardis E.R."/>
            <person name="Wilson R.K."/>
        </authorList>
    </citation>
    <scope>NUCLEOTIDE SEQUENCE [LARGE SCALE GENOMIC DNA]</scope>
    <source>
        <strain evidence="1 2">F0510</strain>
    </source>
</reference>
<protein>
    <submittedName>
        <fullName evidence="1">Uncharacterized protein</fullName>
    </submittedName>
</protein>
<comment type="caution">
    <text evidence="1">The sequence shown here is derived from an EMBL/GenBank/DDBJ whole genome shotgun (WGS) entry which is preliminary data.</text>
</comment>
<dbReference type="Proteomes" id="UP000016498">
    <property type="component" value="Unassembled WGS sequence"/>
</dbReference>
<accession>U1RRY6</accession>
<evidence type="ECO:0000313" key="2">
    <source>
        <dbReference type="Proteomes" id="UP000016498"/>
    </source>
</evidence>